<dbReference type="AlphaFoldDB" id="J5T2L1"/>
<feature type="compositionally biased region" description="Low complexity" evidence="1">
    <location>
        <begin position="240"/>
        <end position="263"/>
    </location>
</feature>
<dbReference type="Proteomes" id="UP000002748">
    <property type="component" value="Unassembled WGS sequence"/>
</dbReference>
<sequence length="272" mass="29097">MLTALNFSSLATRVRLPAAADRRDHQIAIASHRSARVKLQHHPSTTSTVAVYSAGPATISFGATMPTIATPRLPCCGGHPNTPTGGSWLDNNTFIALARHYHFDALVLDPDASFTDVEELTGHSAPHVARIALLDQHYRALIAVSSDEDVPTIAARVPPSFFNRAAVRLEERRERLEAVLRGEEVTATLVSMDCAAFLGRGETGPVATRATARRVVQQVGKEQARLALARLQFVQPAQPVQPVQPGSARPMPVSPVSLAAAPFPLSPQPAPP</sequence>
<dbReference type="KEGG" id="tasa:A1Q1_02176"/>
<reference evidence="2 3" key="1">
    <citation type="journal article" date="2012" name="Eukaryot. Cell">
        <title>Draft genome sequence of CBS 2479, the standard type strain of Trichosporon asahii.</title>
        <authorList>
            <person name="Yang R.Y."/>
            <person name="Li H.T."/>
            <person name="Zhu H."/>
            <person name="Zhou G.P."/>
            <person name="Wang M."/>
            <person name="Wang L."/>
        </authorList>
    </citation>
    <scope>NUCLEOTIDE SEQUENCE [LARGE SCALE GENOMIC DNA]</scope>
    <source>
        <strain evidence="3">ATCC 90039 / CBS 2479 / JCM 2466 / KCTC 7840 / NCYC 2677 / UAMH 7654</strain>
    </source>
</reference>
<evidence type="ECO:0000313" key="3">
    <source>
        <dbReference type="Proteomes" id="UP000002748"/>
    </source>
</evidence>
<proteinExistence type="predicted"/>
<dbReference type="EMBL" id="ALBS01000190">
    <property type="protein sequence ID" value="EJT48841.1"/>
    <property type="molecule type" value="Genomic_DNA"/>
</dbReference>
<dbReference type="GeneID" id="25985690"/>
<feature type="region of interest" description="Disordered" evidence="1">
    <location>
        <begin position="240"/>
        <end position="272"/>
    </location>
</feature>
<comment type="caution">
    <text evidence="2">The sequence shown here is derived from an EMBL/GenBank/DDBJ whole genome shotgun (WGS) entry which is preliminary data.</text>
</comment>
<dbReference type="HOGENOM" id="CLU_1023742_0_0_1"/>
<name>J5T2L1_TRIAS</name>
<evidence type="ECO:0000313" key="2">
    <source>
        <dbReference type="EMBL" id="EJT48841.1"/>
    </source>
</evidence>
<gene>
    <name evidence="2" type="ORF">A1Q1_02176</name>
</gene>
<dbReference type="VEuPathDB" id="FungiDB:A1Q1_02176"/>
<protein>
    <submittedName>
        <fullName evidence="2">Uncharacterized protein</fullName>
    </submittedName>
</protein>
<dbReference type="RefSeq" id="XP_014180596.1">
    <property type="nucleotide sequence ID" value="XM_014325121.1"/>
</dbReference>
<evidence type="ECO:0000256" key="1">
    <source>
        <dbReference type="SAM" id="MobiDB-lite"/>
    </source>
</evidence>
<accession>J5T2L1</accession>
<organism evidence="2 3">
    <name type="scientific">Trichosporon asahii var. asahii (strain ATCC 90039 / CBS 2479 / JCM 2466 / KCTC 7840 / NBRC 103889/ NCYC 2677 / UAMH 7654)</name>
    <name type="common">Yeast</name>
    <dbReference type="NCBI Taxonomy" id="1186058"/>
    <lineage>
        <taxon>Eukaryota</taxon>
        <taxon>Fungi</taxon>
        <taxon>Dikarya</taxon>
        <taxon>Basidiomycota</taxon>
        <taxon>Agaricomycotina</taxon>
        <taxon>Tremellomycetes</taxon>
        <taxon>Trichosporonales</taxon>
        <taxon>Trichosporonaceae</taxon>
        <taxon>Trichosporon</taxon>
    </lineage>
</organism>